<comment type="catalytic activity">
    <reaction evidence="8">
        <text>3'-dephospho-CoA + ATP = ADP + CoA + H(+)</text>
        <dbReference type="Rhea" id="RHEA:18245"/>
        <dbReference type="ChEBI" id="CHEBI:15378"/>
        <dbReference type="ChEBI" id="CHEBI:30616"/>
        <dbReference type="ChEBI" id="CHEBI:57287"/>
        <dbReference type="ChEBI" id="CHEBI:57328"/>
        <dbReference type="ChEBI" id="CHEBI:456216"/>
        <dbReference type="EC" id="2.7.1.24"/>
    </reaction>
</comment>
<evidence type="ECO:0000256" key="6">
    <source>
        <dbReference type="ARBA" id="ARBA00022840"/>
    </source>
</evidence>
<dbReference type="Pfam" id="PF01121">
    <property type="entry name" value="CoaE"/>
    <property type="match status" value="2"/>
</dbReference>
<comment type="subcellular location">
    <subcellularLocation>
        <location evidence="8">Cytoplasm</location>
    </subcellularLocation>
</comment>
<comment type="function">
    <text evidence="8">Catalyzes the phosphorylation of the 3'-hydroxyl group of dephosphocoenzyme A to form coenzyme A.</text>
</comment>
<sequence length="219" mass="24969">MIKVIGLTGGIASGKSTVVDFLISEGYQVIDADKVVRQLQEPDGKLFNAIMETFGSDFTDENGKLNRAKLSALVFSDPNQRQKLSNLQDEIIRKELYARRDQLIKELGEKSVSNKVDAEEQPKKSSVNQIIFMDIPLLLEYHYEGFDEIWLVAIPENLQIERLMARNSFTEEEAKKRISSQMSLSEKKKYADIILDNSGTIDTLKKQIQQELARIIKEK</sequence>
<dbReference type="UniPathway" id="UPA00241">
    <property type="reaction ID" value="UER00356"/>
</dbReference>
<dbReference type="CDD" id="cd02022">
    <property type="entry name" value="DPCK"/>
    <property type="match status" value="1"/>
</dbReference>
<keyword evidence="6 8" id="KW-0067">ATP-binding</keyword>
<keyword evidence="4 8" id="KW-0547">Nucleotide-binding</keyword>
<feature type="binding site" evidence="8">
    <location>
        <begin position="12"/>
        <end position="17"/>
    </location>
    <ligand>
        <name>ATP</name>
        <dbReference type="ChEBI" id="CHEBI:30616"/>
    </ligand>
</feature>
<evidence type="ECO:0000256" key="3">
    <source>
        <dbReference type="ARBA" id="ARBA00022679"/>
    </source>
</evidence>
<dbReference type="GO" id="GO:0015937">
    <property type="term" value="P:coenzyme A biosynthetic process"/>
    <property type="evidence" value="ECO:0007669"/>
    <property type="project" value="UniProtKB-UniRule"/>
</dbReference>
<dbReference type="SMR" id="A0A084AER4"/>
<protein>
    <recommendedName>
        <fullName evidence="8 9">Dephospho-CoA kinase</fullName>
        <ecNumber evidence="8 9">2.7.1.24</ecNumber>
    </recommendedName>
    <alternativeName>
        <fullName evidence="8">Dephosphocoenzyme A kinase</fullName>
    </alternativeName>
</protein>
<evidence type="ECO:0000256" key="1">
    <source>
        <dbReference type="ARBA" id="ARBA00009018"/>
    </source>
</evidence>
<comment type="pathway">
    <text evidence="8">Cofactor biosynthesis; coenzyme A biosynthesis; CoA from (R)-pantothenate: step 5/5.</text>
</comment>
<dbReference type="PATRIC" id="fig|1415168.3.peg.14"/>
<comment type="caution">
    <text evidence="10">The sequence shown here is derived from an EMBL/GenBank/DDBJ whole genome shotgun (WGS) entry which is preliminary data.</text>
</comment>
<evidence type="ECO:0000256" key="5">
    <source>
        <dbReference type="ARBA" id="ARBA00022777"/>
    </source>
</evidence>
<dbReference type="GO" id="GO:0005737">
    <property type="term" value="C:cytoplasm"/>
    <property type="evidence" value="ECO:0007669"/>
    <property type="project" value="UniProtKB-SubCell"/>
</dbReference>
<evidence type="ECO:0000256" key="9">
    <source>
        <dbReference type="NCBIfam" id="TIGR00152"/>
    </source>
</evidence>
<keyword evidence="2 8" id="KW-0963">Cytoplasm</keyword>
<gene>
    <name evidence="8" type="primary">coaE</name>
    <name evidence="10" type="ORF">U725_00012</name>
</gene>
<dbReference type="FunFam" id="3.40.50.300:FF:000991">
    <property type="entry name" value="Dephospho-CoA kinase"/>
    <property type="match status" value="1"/>
</dbReference>
<evidence type="ECO:0000313" key="10">
    <source>
        <dbReference type="EMBL" id="KEY63793.1"/>
    </source>
</evidence>
<name>A0A084AER4_LACLC</name>
<accession>A0A084AER4</accession>
<dbReference type="EMBL" id="AZSI01000001">
    <property type="protein sequence ID" value="KEY63793.1"/>
    <property type="molecule type" value="Genomic_DNA"/>
</dbReference>
<dbReference type="Proteomes" id="UP000028401">
    <property type="component" value="Unassembled WGS sequence"/>
</dbReference>
<proteinExistence type="inferred from homology"/>
<dbReference type="Gene3D" id="3.40.50.300">
    <property type="entry name" value="P-loop containing nucleotide triphosphate hydrolases"/>
    <property type="match status" value="1"/>
</dbReference>
<keyword evidence="3 8" id="KW-0808">Transferase</keyword>
<keyword evidence="7 8" id="KW-0173">Coenzyme A biosynthesis</keyword>
<dbReference type="HAMAP" id="MF_00376">
    <property type="entry name" value="Dephospho_CoA_kinase"/>
    <property type="match status" value="1"/>
</dbReference>
<dbReference type="RefSeq" id="WP_011834640.1">
    <property type="nucleotide sequence ID" value="NZ_AZSI01000001.1"/>
</dbReference>
<comment type="similarity">
    <text evidence="1 8">Belongs to the CoaE family.</text>
</comment>
<keyword evidence="5 8" id="KW-0418">Kinase</keyword>
<dbReference type="InterPro" id="IPR001977">
    <property type="entry name" value="Depp_CoAkinase"/>
</dbReference>
<dbReference type="EC" id="2.7.1.24" evidence="8 9"/>
<dbReference type="GO" id="GO:0004140">
    <property type="term" value="F:dephospho-CoA kinase activity"/>
    <property type="evidence" value="ECO:0007669"/>
    <property type="project" value="UniProtKB-UniRule"/>
</dbReference>
<evidence type="ECO:0000256" key="7">
    <source>
        <dbReference type="ARBA" id="ARBA00022993"/>
    </source>
</evidence>
<dbReference type="SUPFAM" id="SSF52540">
    <property type="entry name" value="P-loop containing nucleoside triphosphate hydrolases"/>
    <property type="match status" value="1"/>
</dbReference>
<dbReference type="AlphaFoldDB" id="A0A084AER4"/>
<dbReference type="NCBIfam" id="TIGR00152">
    <property type="entry name" value="dephospho-CoA kinase"/>
    <property type="match status" value="2"/>
</dbReference>
<evidence type="ECO:0000256" key="2">
    <source>
        <dbReference type="ARBA" id="ARBA00022490"/>
    </source>
</evidence>
<organism evidence="10 11">
    <name type="scientific">Lactococcus cremoris subsp. cremoris GE214</name>
    <dbReference type="NCBI Taxonomy" id="1415168"/>
    <lineage>
        <taxon>Bacteria</taxon>
        <taxon>Bacillati</taxon>
        <taxon>Bacillota</taxon>
        <taxon>Bacilli</taxon>
        <taxon>Lactobacillales</taxon>
        <taxon>Streptococcaceae</taxon>
        <taxon>Lactococcus</taxon>
        <taxon>Lactococcus cremoris subsp. cremoris</taxon>
    </lineage>
</organism>
<dbReference type="PROSITE" id="PS51219">
    <property type="entry name" value="DPCK"/>
    <property type="match status" value="1"/>
</dbReference>
<dbReference type="GO" id="GO:0005524">
    <property type="term" value="F:ATP binding"/>
    <property type="evidence" value="ECO:0007669"/>
    <property type="project" value="UniProtKB-UniRule"/>
</dbReference>
<evidence type="ECO:0000256" key="8">
    <source>
        <dbReference type="HAMAP-Rule" id="MF_00376"/>
    </source>
</evidence>
<dbReference type="InterPro" id="IPR027417">
    <property type="entry name" value="P-loop_NTPase"/>
</dbReference>
<reference evidence="10 11" key="1">
    <citation type="submission" date="2014-06" db="EMBL/GenBank/DDBJ databases">
        <title>Draft genome sequence of the putrescine producing strain Lactococcus lactis subsp cremoris GE214.</title>
        <authorList>
            <person name="Ladero V."/>
            <person name="Linares D.M."/>
            <person name="del Rio B."/>
            <person name="Mayo B."/>
            <person name="Martin M.C."/>
            <person name="Fernandez M."/>
            <person name="Alvarez M.A."/>
        </authorList>
    </citation>
    <scope>NUCLEOTIDE SEQUENCE [LARGE SCALE GENOMIC DNA]</scope>
    <source>
        <strain evidence="10 11">GE214</strain>
    </source>
</reference>
<dbReference type="PANTHER" id="PTHR10695:SF46">
    <property type="entry name" value="BIFUNCTIONAL COENZYME A SYNTHASE-RELATED"/>
    <property type="match status" value="1"/>
</dbReference>
<evidence type="ECO:0000313" key="11">
    <source>
        <dbReference type="Proteomes" id="UP000028401"/>
    </source>
</evidence>
<dbReference type="PANTHER" id="PTHR10695">
    <property type="entry name" value="DEPHOSPHO-COA KINASE-RELATED"/>
    <property type="match status" value="1"/>
</dbReference>
<evidence type="ECO:0000256" key="4">
    <source>
        <dbReference type="ARBA" id="ARBA00022741"/>
    </source>
</evidence>